<keyword evidence="1" id="KW-0472">Membrane</keyword>
<dbReference type="NCBIfam" id="TIGR03816">
    <property type="entry name" value="tadE_like_DECH"/>
    <property type="match status" value="1"/>
</dbReference>
<evidence type="ECO:0000313" key="2">
    <source>
        <dbReference type="EMBL" id="MBA8830093.1"/>
    </source>
</evidence>
<feature type="transmembrane region" description="Helical" evidence="1">
    <location>
        <begin position="20"/>
        <end position="44"/>
    </location>
</feature>
<keyword evidence="1" id="KW-0812">Transmembrane</keyword>
<dbReference type="RefSeq" id="WP_182485493.1">
    <property type="nucleotide sequence ID" value="NZ_JACGWU010000012.1"/>
</dbReference>
<dbReference type="AlphaFoldDB" id="A0A7W3JVP5"/>
<protein>
    <submittedName>
        <fullName evidence="2">Secretion/DNA translocation related TadE-like protein</fullName>
    </submittedName>
</protein>
<name>A0A7W3JVP5_9MICO</name>
<dbReference type="EMBL" id="JACGWU010000012">
    <property type="protein sequence ID" value="MBA8830093.1"/>
    <property type="molecule type" value="Genomic_DNA"/>
</dbReference>
<reference evidence="2 3" key="1">
    <citation type="submission" date="2020-07" db="EMBL/GenBank/DDBJ databases">
        <title>Sequencing the genomes of 1000 actinobacteria strains.</title>
        <authorList>
            <person name="Klenk H.-P."/>
        </authorList>
    </citation>
    <scope>NUCLEOTIDE SEQUENCE [LARGE SCALE GENOMIC DNA]</scope>
    <source>
        <strain evidence="2 3">DSM 23737</strain>
    </source>
</reference>
<keyword evidence="1" id="KW-1133">Transmembrane helix</keyword>
<evidence type="ECO:0000313" key="3">
    <source>
        <dbReference type="Proteomes" id="UP000524237"/>
    </source>
</evidence>
<dbReference type="InterPro" id="IPR021202">
    <property type="entry name" value="Rv3654c-like"/>
</dbReference>
<keyword evidence="3" id="KW-1185">Reference proteome</keyword>
<gene>
    <name evidence="2" type="ORF">FB555_002220</name>
</gene>
<organism evidence="2 3">
    <name type="scientific">Alpinimonas psychrophila</name>
    <dbReference type="NCBI Taxonomy" id="748908"/>
    <lineage>
        <taxon>Bacteria</taxon>
        <taxon>Bacillati</taxon>
        <taxon>Actinomycetota</taxon>
        <taxon>Actinomycetes</taxon>
        <taxon>Micrococcales</taxon>
        <taxon>Microbacteriaceae</taxon>
        <taxon>Alpinimonas</taxon>
    </lineage>
</organism>
<sequence length="121" mass="12567">MRKCRAWGVILDDRGSGAMLALGIGASFLILTFFLIPLLGGFVMQQRVQGSADLAALAAADVASGRQAGNPCVLAESLVSRAGFRVLECRIDGLISRVAVATNYGPFELVARARAGPSSAT</sequence>
<accession>A0A7W3JVP5</accession>
<proteinExistence type="predicted"/>
<comment type="caution">
    <text evidence="2">The sequence shown here is derived from an EMBL/GenBank/DDBJ whole genome shotgun (WGS) entry which is preliminary data.</text>
</comment>
<dbReference type="Proteomes" id="UP000524237">
    <property type="component" value="Unassembled WGS sequence"/>
</dbReference>
<evidence type="ECO:0000256" key="1">
    <source>
        <dbReference type="SAM" id="Phobius"/>
    </source>
</evidence>